<sequence length="148" mass="17496">MKHTDRFFLVFLVIYYSQLITLVKIISKELLLYSDNLPAHNDVQFISFYELLLAGFEFFSVCKYCIGLQIEGLIYLLALKIDRYLFLFTREFDCGLYLCRFLYVAFDLIFVTYFVIVKDSTFVIVLHQYNVKIGLDVKVRNSFIVSID</sequence>
<evidence type="ECO:0000313" key="2">
    <source>
        <dbReference type="EMBL" id="KAF9763008.1"/>
    </source>
</evidence>
<keyword evidence="3" id="KW-1185">Reference proteome</keyword>
<dbReference type="Proteomes" id="UP000740883">
    <property type="component" value="Unassembled WGS sequence"/>
</dbReference>
<dbReference type="AlphaFoldDB" id="A0A9P6KYH3"/>
<dbReference type="EMBL" id="SBJO01000112">
    <property type="protein sequence ID" value="KAF9763008.1"/>
    <property type="molecule type" value="Genomic_DNA"/>
</dbReference>
<comment type="caution">
    <text evidence="2">The sequence shown here is derived from an EMBL/GenBank/DDBJ whole genome shotgun (WGS) entry which is preliminary data.</text>
</comment>
<keyword evidence="1" id="KW-0472">Membrane</keyword>
<evidence type="ECO:0000256" key="1">
    <source>
        <dbReference type="SAM" id="Phobius"/>
    </source>
</evidence>
<gene>
    <name evidence="2" type="ORF">NGRA_1589</name>
</gene>
<keyword evidence="1" id="KW-1133">Transmembrane helix</keyword>
<keyword evidence="1" id="KW-0812">Transmembrane</keyword>
<name>A0A9P6KYH3_9MICR</name>
<accession>A0A9P6KYH3</accession>
<proteinExistence type="predicted"/>
<evidence type="ECO:0000313" key="3">
    <source>
        <dbReference type="Proteomes" id="UP000740883"/>
    </source>
</evidence>
<feature type="transmembrane region" description="Helical" evidence="1">
    <location>
        <begin position="7"/>
        <end position="26"/>
    </location>
</feature>
<feature type="transmembrane region" description="Helical" evidence="1">
    <location>
        <begin position="97"/>
        <end position="116"/>
    </location>
</feature>
<organism evidence="2 3">
    <name type="scientific">Nosema granulosis</name>
    <dbReference type="NCBI Taxonomy" id="83296"/>
    <lineage>
        <taxon>Eukaryota</taxon>
        <taxon>Fungi</taxon>
        <taxon>Fungi incertae sedis</taxon>
        <taxon>Microsporidia</taxon>
        <taxon>Nosematidae</taxon>
        <taxon>Nosema</taxon>
    </lineage>
</organism>
<reference evidence="2 3" key="1">
    <citation type="journal article" date="2020" name="Genome Biol. Evol.">
        <title>Comparative genomics of strictly vertically transmitted, feminizing microsporidia endosymbionts of amphipod crustaceans.</title>
        <authorList>
            <person name="Cormier A."/>
            <person name="Chebbi M.A."/>
            <person name="Giraud I."/>
            <person name="Wattier R."/>
            <person name="Teixeira M."/>
            <person name="Gilbert C."/>
            <person name="Rigaud T."/>
            <person name="Cordaux R."/>
        </authorList>
    </citation>
    <scope>NUCLEOTIDE SEQUENCE [LARGE SCALE GENOMIC DNA]</scope>
    <source>
        <strain evidence="2 3">Ou3-Ou53</strain>
    </source>
</reference>
<feature type="transmembrane region" description="Helical" evidence="1">
    <location>
        <begin position="46"/>
        <end position="77"/>
    </location>
</feature>
<protein>
    <submittedName>
        <fullName evidence="2">Uncharacterized protein</fullName>
    </submittedName>
</protein>